<keyword evidence="1" id="KW-0645">Protease</keyword>
<dbReference type="Proteomes" id="UP000016057">
    <property type="component" value="Unassembled WGS sequence"/>
</dbReference>
<dbReference type="GO" id="GO:0006508">
    <property type="term" value="P:proteolysis"/>
    <property type="evidence" value="ECO:0007669"/>
    <property type="project" value="UniProtKB-KW"/>
</dbReference>
<accession>K8ZMJ4</accession>
<keyword evidence="2" id="KW-1185">Reference proteome</keyword>
<proteinExistence type="predicted"/>
<gene>
    <name evidence="1" type="ORF">C683_0228</name>
</gene>
<comment type="caution">
    <text evidence="1">The sequence shown here is derived from an EMBL/GenBank/DDBJ whole genome shotgun (WGS) entry which is preliminary data.</text>
</comment>
<keyword evidence="1" id="KW-0378">Hydrolase</keyword>
<dbReference type="AlphaFoldDB" id="K8ZMJ4"/>
<protein>
    <submittedName>
        <fullName evidence="1">Periplasmic protease</fullName>
    </submittedName>
</protein>
<sequence>MWTKLGYSAKSWKEIDAYVAPLQAHAWDNRQKHIEAMIQQAYKYLGNKYL</sequence>
<dbReference type="STRING" id="1234409.C683_0228"/>
<dbReference type="GO" id="GO:0008233">
    <property type="term" value="F:peptidase activity"/>
    <property type="evidence" value="ECO:0007669"/>
    <property type="project" value="UniProtKB-KW"/>
</dbReference>
<name>K8ZMJ4_9ENTE</name>
<reference evidence="1 2" key="1">
    <citation type="journal article" date="2013" name="Genome Announc.">
        <title>Draft Genome Sequence of Catellicoccus marimammalium, a Novel Species Commonly Found in Gull Feces.</title>
        <authorList>
            <person name="Weigand M.R."/>
            <person name="Ryu H."/>
            <person name="Bozcek L."/>
            <person name="Konstantinidis K.T."/>
            <person name="Santo Domingo J.W."/>
        </authorList>
    </citation>
    <scope>NUCLEOTIDE SEQUENCE [LARGE SCALE GENOMIC DNA]</scope>
    <source>
        <strain evidence="1 2">M35/04/3</strain>
    </source>
</reference>
<dbReference type="EMBL" id="AMYT01000008">
    <property type="protein sequence ID" value="EKU27763.1"/>
    <property type="molecule type" value="Genomic_DNA"/>
</dbReference>
<evidence type="ECO:0000313" key="1">
    <source>
        <dbReference type="EMBL" id="EKU27763.1"/>
    </source>
</evidence>
<organism evidence="1 2">
    <name type="scientific">Catellicoccus marimammalium M35/04/3</name>
    <dbReference type="NCBI Taxonomy" id="1234409"/>
    <lineage>
        <taxon>Bacteria</taxon>
        <taxon>Bacillati</taxon>
        <taxon>Bacillota</taxon>
        <taxon>Bacilli</taxon>
        <taxon>Lactobacillales</taxon>
        <taxon>Enterococcaceae</taxon>
        <taxon>Catellicoccus</taxon>
    </lineage>
</organism>
<evidence type="ECO:0000313" key="2">
    <source>
        <dbReference type="Proteomes" id="UP000016057"/>
    </source>
</evidence>